<organism evidence="1 2">
    <name type="scientific">Peptoniphilus lacrimalis</name>
    <dbReference type="NCBI Taxonomy" id="33031"/>
    <lineage>
        <taxon>Bacteria</taxon>
        <taxon>Bacillati</taxon>
        <taxon>Bacillota</taxon>
        <taxon>Tissierellia</taxon>
        <taxon>Tissierellales</taxon>
        <taxon>Peptoniphilaceae</taxon>
        <taxon>Peptoniphilus</taxon>
    </lineage>
</organism>
<accession>A0A379C4W2</accession>
<evidence type="ECO:0000313" key="1">
    <source>
        <dbReference type="EMBL" id="SUB56646.1"/>
    </source>
</evidence>
<name>A0A379C4W2_9FIRM</name>
<dbReference type="Proteomes" id="UP000255517">
    <property type="component" value="Unassembled WGS sequence"/>
</dbReference>
<dbReference type="EMBL" id="UGSZ01000001">
    <property type="protein sequence ID" value="SUB56646.1"/>
    <property type="molecule type" value="Genomic_DNA"/>
</dbReference>
<dbReference type="SUPFAM" id="SSF55729">
    <property type="entry name" value="Acyl-CoA N-acyltransferases (Nat)"/>
    <property type="match status" value="1"/>
</dbReference>
<evidence type="ECO:0000313" key="2">
    <source>
        <dbReference type="Proteomes" id="UP000255517"/>
    </source>
</evidence>
<dbReference type="RefSeq" id="WP_233428281.1">
    <property type="nucleotide sequence ID" value="NZ_UGSZ01000001.1"/>
</dbReference>
<sequence length="108" mass="12486">MINFKLGKTHLQGGIKEMVSFTFDKEKNHLFAYDGKAEIGYISFSQAKDVWIIEEVYLDAEYNIKIFILQIIDKFVDIARENKKKIIALDSLAKSVFSKNTKYIDVIS</sequence>
<protein>
    <submittedName>
        <fullName evidence="1">Uncharacterized protein</fullName>
    </submittedName>
</protein>
<dbReference type="AlphaFoldDB" id="A0A379C4W2"/>
<dbReference type="InterPro" id="IPR016181">
    <property type="entry name" value="Acyl_CoA_acyltransferase"/>
</dbReference>
<proteinExistence type="predicted"/>
<reference evidence="1 2" key="1">
    <citation type="submission" date="2018-06" db="EMBL/GenBank/DDBJ databases">
        <authorList>
            <consortium name="Pathogen Informatics"/>
            <person name="Doyle S."/>
        </authorList>
    </citation>
    <scope>NUCLEOTIDE SEQUENCE [LARGE SCALE GENOMIC DNA]</scope>
    <source>
        <strain evidence="1 2">NCTC13149</strain>
    </source>
</reference>
<dbReference type="Gene3D" id="3.40.630.30">
    <property type="match status" value="1"/>
</dbReference>
<dbReference type="STRING" id="1122949.GCA_000378725_01638"/>
<gene>
    <name evidence="1" type="ORF">NCTC13149_00418</name>
</gene>